<dbReference type="SUPFAM" id="SSF49764">
    <property type="entry name" value="HSP20-like chaperones"/>
    <property type="match status" value="1"/>
</dbReference>
<comment type="similarity">
    <text evidence="2 3">Belongs to the small heat shock protein (HSP20) family.</text>
</comment>
<evidence type="ECO:0000256" key="1">
    <source>
        <dbReference type="ARBA" id="ARBA00023016"/>
    </source>
</evidence>
<dbReference type="Gene3D" id="2.60.40.790">
    <property type="match status" value="1"/>
</dbReference>
<accession>A0A7G9YSQ6</accession>
<sequence>MGIERRLIRTTWRYDGCLEPLYELEDKEDAILVTFDLPRVRKENVEINTTENTVDVMAKMSDAVCWERWGSIQKRISFQAFRKQIRLPEPIDPEKVSASFKNGILRINLPKVRKKVFIPIE</sequence>
<dbReference type="EMBL" id="MT631458">
    <property type="protein sequence ID" value="QNO51040.1"/>
    <property type="molecule type" value="Genomic_DNA"/>
</dbReference>
<protein>
    <submittedName>
        <fullName evidence="6">Uncharacterized protein</fullName>
    </submittedName>
</protein>
<dbReference type="InterPro" id="IPR044587">
    <property type="entry name" value="HSP21-like"/>
</dbReference>
<dbReference type="PANTHER" id="PTHR46733">
    <property type="entry name" value="26.5 KDA HEAT SHOCK PROTEIN, MITOCHONDRIAL"/>
    <property type="match status" value="1"/>
</dbReference>
<organism evidence="6">
    <name type="scientific">Candidatus Methanophagaceae archaeon ANME-1 ERB6</name>
    <dbReference type="NCBI Taxonomy" id="2759912"/>
    <lineage>
        <taxon>Archaea</taxon>
        <taxon>Methanobacteriati</taxon>
        <taxon>Methanobacteriota</taxon>
        <taxon>Stenosarchaea group</taxon>
        <taxon>Methanomicrobia</taxon>
        <taxon>Candidatus Methanophagales</taxon>
        <taxon>Candidatus Methanophagaceae</taxon>
    </lineage>
</organism>
<proteinExistence type="inferred from homology"/>
<dbReference type="CDD" id="cd06464">
    <property type="entry name" value="ACD_sHsps-like"/>
    <property type="match status" value="1"/>
</dbReference>
<dbReference type="PANTHER" id="PTHR46733:SF4">
    <property type="entry name" value="HEAT SHOCK PROTEIN 21, CHLOROPLASTIC"/>
    <property type="match status" value="1"/>
</dbReference>
<feature type="domain" description="SHSP" evidence="4">
    <location>
        <begin position="13"/>
        <end position="121"/>
    </location>
</feature>
<dbReference type="AlphaFoldDB" id="A0A7G9YSQ6"/>
<dbReference type="InterPro" id="IPR007052">
    <property type="entry name" value="CS_dom"/>
</dbReference>
<name>A0A7G9YSQ6_9EURY</name>
<reference evidence="6" key="1">
    <citation type="submission" date="2020-06" db="EMBL/GenBank/DDBJ databases">
        <title>Unique genomic features of the anaerobic methanotrophic archaea.</title>
        <authorList>
            <person name="Chadwick G.L."/>
            <person name="Skennerton C.T."/>
            <person name="Laso-Perez R."/>
            <person name="Leu A.O."/>
            <person name="Speth D.R."/>
            <person name="Yu H."/>
            <person name="Morgan-Lang C."/>
            <person name="Hatzenpichler R."/>
            <person name="Goudeau D."/>
            <person name="Malmstrom R."/>
            <person name="Brazelton W.J."/>
            <person name="Woyke T."/>
            <person name="Hallam S.J."/>
            <person name="Tyson G.W."/>
            <person name="Wegener G."/>
            <person name="Boetius A."/>
            <person name="Orphan V."/>
        </authorList>
    </citation>
    <scope>NUCLEOTIDE SEQUENCE</scope>
</reference>
<evidence type="ECO:0000256" key="3">
    <source>
        <dbReference type="RuleBase" id="RU003616"/>
    </source>
</evidence>
<gene>
    <name evidence="6" type="ORF">EDLMLJLI_00033</name>
</gene>
<dbReference type="PROSITE" id="PS51203">
    <property type="entry name" value="CS"/>
    <property type="match status" value="1"/>
</dbReference>
<dbReference type="InterPro" id="IPR002068">
    <property type="entry name" value="A-crystallin/Hsp20_dom"/>
</dbReference>
<feature type="domain" description="CS" evidence="5">
    <location>
        <begin position="17"/>
        <end position="121"/>
    </location>
</feature>
<keyword evidence="1" id="KW-0346">Stress response</keyword>
<evidence type="ECO:0000256" key="2">
    <source>
        <dbReference type="PROSITE-ProRule" id="PRU00285"/>
    </source>
</evidence>
<dbReference type="InterPro" id="IPR008978">
    <property type="entry name" value="HSP20-like_chaperone"/>
</dbReference>
<evidence type="ECO:0000259" key="4">
    <source>
        <dbReference type="PROSITE" id="PS01031"/>
    </source>
</evidence>
<evidence type="ECO:0000313" key="6">
    <source>
        <dbReference type="EMBL" id="QNO51040.1"/>
    </source>
</evidence>
<dbReference type="PROSITE" id="PS01031">
    <property type="entry name" value="SHSP"/>
    <property type="match status" value="1"/>
</dbReference>
<dbReference type="GO" id="GO:0009408">
    <property type="term" value="P:response to heat"/>
    <property type="evidence" value="ECO:0007669"/>
    <property type="project" value="InterPro"/>
</dbReference>
<dbReference type="Pfam" id="PF00011">
    <property type="entry name" value="HSP20"/>
    <property type="match status" value="1"/>
</dbReference>
<evidence type="ECO:0000259" key="5">
    <source>
        <dbReference type="PROSITE" id="PS51203"/>
    </source>
</evidence>